<comment type="caution">
    <text evidence="1">The sequence shown here is derived from an EMBL/GenBank/DDBJ whole genome shotgun (WGS) entry which is preliminary data.</text>
</comment>
<name>A0A0G0WUU5_UNCKA</name>
<reference evidence="1 2" key="1">
    <citation type="journal article" date="2015" name="Nature">
        <title>rRNA introns, odd ribosomes, and small enigmatic genomes across a large radiation of phyla.</title>
        <authorList>
            <person name="Brown C.T."/>
            <person name="Hug L.A."/>
            <person name="Thomas B.C."/>
            <person name="Sharon I."/>
            <person name="Castelle C.J."/>
            <person name="Singh A."/>
            <person name="Wilkins M.J."/>
            <person name="Williams K.H."/>
            <person name="Banfield J.F."/>
        </authorList>
    </citation>
    <scope>NUCLEOTIDE SEQUENCE [LARGE SCALE GENOMIC DNA]</scope>
</reference>
<proteinExistence type="predicted"/>
<sequence length="245" mass="29126">MLLNFVISTELLFITALLQDAEVEGWVDLQNHFWDKYHLGYRMLQGNHLDIFTSDSWKVQLGKATSEIEQMIDEGMKTDLYTKLLANAEDYKKWLEDEWVRNTDKIETELKNIVKTDLPDAVFTVYVMGNLMHVGRYLGNEKIAWGHKEEWDNYSLVYLVHEYLHEYFSYNQLEHAVIELIADNELRIRLNKSGEYFTCEGKSVGHEDLRDIENKILPYWQKYLADTSKNIYEFVDELKEKYQDN</sequence>
<evidence type="ECO:0000313" key="1">
    <source>
        <dbReference type="EMBL" id="KKS16515.1"/>
    </source>
</evidence>
<dbReference type="Proteomes" id="UP000034163">
    <property type="component" value="Unassembled WGS sequence"/>
</dbReference>
<evidence type="ECO:0000313" key="2">
    <source>
        <dbReference type="Proteomes" id="UP000034163"/>
    </source>
</evidence>
<accession>A0A0G0WUU5</accession>
<dbReference type="AlphaFoldDB" id="A0A0G0WUU5"/>
<dbReference type="EMBL" id="LCBS01000020">
    <property type="protein sequence ID" value="KKS16515.1"/>
    <property type="molecule type" value="Genomic_DNA"/>
</dbReference>
<protein>
    <submittedName>
        <fullName evidence="1">Uncharacterized protein</fullName>
    </submittedName>
</protein>
<gene>
    <name evidence="1" type="ORF">UU72_C0020G0006</name>
</gene>
<organism evidence="1 2">
    <name type="scientific">candidate division WWE3 bacterium GW2011_GWB1_41_6</name>
    <dbReference type="NCBI Taxonomy" id="1619112"/>
    <lineage>
        <taxon>Bacteria</taxon>
        <taxon>Katanobacteria</taxon>
    </lineage>
</organism>